<protein>
    <submittedName>
        <fullName evidence="2">Uu.00g050310.m01.CDS01</fullName>
    </submittedName>
</protein>
<gene>
    <name evidence="2" type="ORF">KHLLAP_LOCUS10796</name>
</gene>
<evidence type="ECO:0000313" key="2">
    <source>
        <dbReference type="EMBL" id="CAJ2510328.1"/>
    </source>
</evidence>
<reference evidence="2" key="1">
    <citation type="submission" date="2023-10" db="EMBL/GenBank/DDBJ databases">
        <authorList>
            <person name="Hackl T."/>
        </authorList>
    </citation>
    <scope>NUCLEOTIDE SEQUENCE</scope>
</reference>
<name>A0AAI8VSP1_9PEZI</name>
<dbReference type="Proteomes" id="UP001295740">
    <property type="component" value="Unassembled WGS sequence"/>
</dbReference>
<dbReference type="EMBL" id="CAUWAG010000014">
    <property type="protein sequence ID" value="CAJ2510328.1"/>
    <property type="molecule type" value="Genomic_DNA"/>
</dbReference>
<keyword evidence="3" id="KW-1185">Reference proteome</keyword>
<evidence type="ECO:0000313" key="3">
    <source>
        <dbReference type="Proteomes" id="UP001295740"/>
    </source>
</evidence>
<sequence length="88" mass="9773">MSPFLPSTVVLQCARKRKFDAYRQSSRPSMPKMLPISRQVLKFGEQLDRELTYAGIDGSKDKGQNESSDGGVARGQDQDLTRLAPDLS</sequence>
<feature type="region of interest" description="Disordered" evidence="1">
    <location>
        <begin position="54"/>
        <end position="88"/>
    </location>
</feature>
<proteinExistence type="predicted"/>
<evidence type="ECO:0000256" key="1">
    <source>
        <dbReference type="SAM" id="MobiDB-lite"/>
    </source>
</evidence>
<dbReference type="AlphaFoldDB" id="A0AAI8VSP1"/>
<accession>A0AAI8VSP1</accession>
<organism evidence="2 3">
    <name type="scientific">Anthostomella pinea</name>
    <dbReference type="NCBI Taxonomy" id="933095"/>
    <lineage>
        <taxon>Eukaryota</taxon>
        <taxon>Fungi</taxon>
        <taxon>Dikarya</taxon>
        <taxon>Ascomycota</taxon>
        <taxon>Pezizomycotina</taxon>
        <taxon>Sordariomycetes</taxon>
        <taxon>Xylariomycetidae</taxon>
        <taxon>Xylariales</taxon>
        <taxon>Xylariaceae</taxon>
        <taxon>Anthostomella</taxon>
    </lineage>
</organism>
<comment type="caution">
    <text evidence="2">The sequence shown here is derived from an EMBL/GenBank/DDBJ whole genome shotgun (WGS) entry which is preliminary data.</text>
</comment>